<gene>
    <name evidence="2" type="ORF">ACHE_31414A</name>
</gene>
<dbReference type="KEGG" id="ache:ACHE_31414A"/>
<organism evidence="2 3">
    <name type="scientific">Aspergillus chevalieri</name>
    <name type="common">Eurotium chevalieri</name>
    <dbReference type="NCBI Taxonomy" id="182096"/>
    <lineage>
        <taxon>Eukaryota</taxon>
        <taxon>Fungi</taxon>
        <taxon>Dikarya</taxon>
        <taxon>Ascomycota</taxon>
        <taxon>Pezizomycotina</taxon>
        <taxon>Eurotiomycetes</taxon>
        <taxon>Eurotiomycetidae</taxon>
        <taxon>Eurotiales</taxon>
        <taxon>Aspergillaceae</taxon>
        <taxon>Aspergillus</taxon>
        <taxon>Aspergillus subgen. Aspergillus</taxon>
    </lineage>
</organism>
<evidence type="ECO:0000313" key="2">
    <source>
        <dbReference type="EMBL" id="BCR87427.1"/>
    </source>
</evidence>
<dbReference type="InterPro" id="IPR053206">
    <property type="entry name" value="Dimeric_xanthone_biosynth"/>
</dbReference>
<name>A0A7R7VMW5_ASPCH</name>
<dbReference type="EMBL" id="AP024418">
    <property type="protein sequence ID" value="BCR87427.1"/>
    <property type="molecule type" value="Genomic_DNA"/>
</dbReference>
<dbReference type="PANTHER" id="PTHR38048:SF1">
    <property type="entry name" value="HEMERYTHRIN-LIKE DOMAIN-CONTAINING PROTEIN"/>
    <property type="match status" value="1"/>
</dbReference>
<sequence>MVLIQQNGIDRADTESDRMDMFHNNFRGMWNELYSACAENKRRRGQSIRAFLSLAKSFCYQLTMHHTIEERHLFPELAVRMPEFRKELSLLSQHHEIHQGLEKLKAYVTKCRTGETELQLTHMKALMDNFGGVLWAHLNDEVMALGAENMRKYWNLHEMALLYR</sequence>
<reference evidence="2" key="1">
    <citation type="submission" date="2021-01" db="EMBL/GenBank/DDBJ databases">
        <authorList>
            <consortium name="Aspergillus chevalieri M1 genome sequencing consortium"/>
            <person name="Kazuki M."/>
            <person name="Futagami T."/>
        </authorList>
    </citation>
    <scope>NUCLEOTIDE SEQUENCE</scope>
    <source>
        <strain evidence="2">M1</strain>
    </source>
</reference>
<evidence type="ECO:0000259" key="1">
    <source>
        <dbReference type="Pfam" id="PF01814"/>
    </source>
</evidence>
<dbReference type="InterPro" id="IPR012312">
    <property type="entry name" value="Hemerythrin-like"/>
</dbReference>
<dbReference type="GeneID" id="66981786"/>
<dbReference type="Pfam" id="PF01814">
    <property type="entry name" value="Hemerythrin"/>
    <property type="match status" value="1"/>
</dbReference>
<proteinExistence type="predicted"/>
<reference evidence="2" key="2">
    <citation type="submission" date="2021-02" db="EMBL/GenBank/DDBJ databases">
        <title>Aspergillus chevalieri M1 genome sequence.</title>
        <authorList>
            <person name="Kadooka C."/>
            <person name="Mori K."/>
            <person name="Futagami T."/>
        </authorList>
    </citation>
    <scope>NUCLEOTIDE SEQUENCE</scope>
    <source>
        <strain evidence="2">M1</strain>
    </source>
</reference>
<protein>
    <recommendedName>
        <fullName evidence="1">Hemerythrin-like domain-containing protein</fullName>
    </recommendedName>
</protein>
<evidence type="ECO:0000313" key="3">
    <source>
        <dbReference type="Proteomes" id="UP000637239"/>
    </source>
</evidence>
<accession>A0A7R7VMW5</accession>
<dbReference type="RefSeq" id="XP_043135949.1">
    <property type="nucleotide sequence ID" value="XM_043278140.1"/>
</dbReference>
<dbReference type="Gene3D" id="1.20.120.520">
    <property type="entry name" value="nmb1532 protein domain like"/>
    <property type="match status" value="1"/>
</dbReference>
<dbReference type="PANTHER" id="PTHR38048">
    <property type="entry name" value="EXPRESSED PROTEIN"/>
    <property type="match status" value="1"/>
</dbReference>
<feature type="domain" description="Hemerythrin-like" evidence="1">
    <location>
        <begin position="16"/>
        <end position="141"/>
    </location>
</feature>
<dbReference type="AlphaFoldDB" id="A0A7R7VMW5"/>
<dbReference type="Proteomes" id="UP000637239">
    <property type="component" value="Chromosome 3"/>
</dbReference>
<dbReference type="CDD" id="cd12108">
    <property type="entry name" value="Hr-like"/>
    <property type="match status" value="1"/>
</dbReference>
<keyword evidence="3" id="KW-1185">Reference proteome</keyword>